<dbReference type="PANTHER" id="PTHR11993:SF10">
    <property type="entry name" value="NADH DEHYDROGENASE [UBIQUINONE] IRON-SULFUR PROTEIN 2, MITOCHONDRIAL"/>
    <property type="match status" value="1"/>
</dbReference>
<dbReference type="Gene3D" id="1.10.645.10">
    <property type="entry name" value="Cytochrome-c3 Hydrogenase, chain B"/>
    <property type="match status" value="1"/>
</dbReference>
<gene>
    <name evidence="6" type="primary">nuoD</name>
    <name evidence="9" type="ORF">ACFQZM_15200</name>
</gene>
<dbReference type="InterPro" id="IPR001135">
    <property type="entry name" value="NADH_Q_OxRdtase_suD"/>
</dbReference>
<proteinExistence type="inferred from homology"/>
<dbReference type="RefSeq" id="WP_131755269.1">
    <property type="nucleotide sequence ID" value="NZ_CAACUY010000004.1"/>
</dbReference>
<evidence type="ECO:0000313" key="10">
    <source>
        <dbReference type="Proteomes" id="UP001597063"/>
    </source>
</evidence>
<evidence type="ECO:0000256" key="5">
    <source>
        <dbReference type="ARBA" id="ARBA00023027"/>
    </source>
</evidence>
<dbReference type="Proteomes" id="UP001597063">
    <property type="component" value="Unassembled WGS sequence"/>
</dbReference>
<dbReference type="SUPFAM" id="SSF56762">
    <property type="entry name" value="HydB/Nqo4-like"/>
    <property type="match status" value="1"/>
</dbReference>
<comment type="caution">
    <text evidence="9">The sequence shown here is derived from an EMBL/GenBank/DDBJ whole genome shotgun (WGS) entry which is preliminary data.</text>
</comment>
<reference evidence="10" key="1">
    <citation type="journal article" date="2019" name="Int. J. Syst. Evol. Microbiol.">
        <title>The Global Catalogue of Microorganisms (GCM) 10K type strain sequencing project: providing services to taxonomists for standard genome sequencing and annotation.</title>
        <authorList>
            <consortium name="The Broad Institute Genomics Platform"/>
            <consortium name="The Broad Institute Genome Sequencing Center for Infectious Disease"/>
            <person name="Wu L."/>
            <person name="Ma J."/>
        </authorList>
    </citation>
    <scope>NUCLEOTIDE SEQUENCE [LARGE SCALE GENOMIC DNA]</scope>
    <source>
        <strain evidence="10">JCM 9371</strain>
    </source>
</reference>
<comment type="catalytic activity">
    <reaction evidence="6">
        <text>a quinone + NADH + 5 H(+)(in) = a quinol + NAD(+) + 4 H(+)(out)</text>
        <dbReference type="Rhea" id="RHEA:57888"/>
        <dbReference type="ChEBI" id="CHEBI:15378"/>
        <dbReference type="ChEBI" id="CHEBI:24646"/>
        <dbReference type="ChEBI" id="CHEBI:57540"/>
        <dbReference type="ChEBI" id="CHEBI:57945"/>
        <dbReference type="ChEBI" id="CHEBI:132124"/>
    </reaction>
</comment>
<sequence>MTTERIVGIGTGAKELATEDMTLNIGPQHPSTHGVLRLRLTLDGERISAAEPIVGYMHRGAEKLFEVRDFRQIIVLANRHDWLSAFSSELGVVLAVERMLGMEVPARAVWTRTLLAELNRVLNHLMFLGSYPLEVGAITPIFYAFREREVLQRVMEELSGGRMHYMFNRVGGLKEELPAGWTARARKAVSDVRSRMGDIDDLIMGNEIFRARTRGVGVLTEEQILQYGVSGPIARASGVDFDLRRDEPYLAYGDLDVRVVTRSEGDCLARFECLLDQVHASLDLADACLDRLAELPPGPINQRLPKVLKVPEGHTYAWTENPLGINGYYLVSRGEKTPWRLKLRSASYNNVQVLAELLPGNLVADMIAILGSMFFVVGDIDK</sequence>
<protein>
    <recommendedName>
        <fullName evidence="6">NADH-quinone oxidoreductase subunit D</fullName>
        <ecNumber evidence="6">7.1.1.-</ecNumber>
    </recommendedName>
    <alternativeName>
        <fullName evidence="6">NADH dehydrogenase I subunit D</fullName>
    </alternativeName>
    <alternativeName>
        <fullName evidence="6">NDH-1 subunit D</fullName>
    </alternativeName>
</protein>
<comment type="subunit">
    <text evidence="6">NDH-1 is composed of 14 different subunits. Subunits NuoB, C, D, E, F, and G constitute the peripheral sector of the complex.</text>
</comment>
<keyword evidence="6" id="KW-1003">Cell membrane</keyword>
<evidence type="ECO:0000259" key="8">
    <source>
        <dbReference type="Pfam" id="PF00346"/>
    </source>
</evidence>
<keyword evidence="4 6" id="KW-1278">Translocase</keyword>
<evidence type="ECO:0000256" key="4">
    <source>
        <dbReference type="ARBA" id="ARBA00022967"/>
    </source>
</evidence>
<comment type="similarity">
    <text evidence="1 6 7">Belongs to the complex I 49 kDa subunit family.</text>
</comment>
<dbReference type="InterPro" id="IPR029014">
    <property type="entry name" value="NiFe-Hase_large"/>
</dbReference>
<comment type="subcellular location">
    <subcellularLocation>
        <location evidence="6">Cell membrane</location>
        <topology evidence="6">Peripheral membrane protein</topology>
        <orientation evidence="6">Cytoplasmic side</orientation>
    </subcellularLocation>
</comment>
<dbReference type="Pfam" id="PF00346">
    <property type="entry name" value="Complex1_49kDa"/>
    <property type="match status" value="2"/>
</dbReference>
<dbReference type="HAMAP" id="MF_01358">
    <property type="entry name" value="NDH1_NuoD"/>
    <property type="match status" value="1"/>
</dbReference>
<evidence type="ECO:0000256" key="2">
    <source>
        <dbReference type="ARBA" id="ARBA00022448"/>
    </source>
</evidence>
<evidence type="ECO:0000313" key="9">
    <source>
        <dbReference type="EMBL" id="MFD0685850.1"/>
    </source>
</evidence>
<keyword evidence="2 6" id="KW-0813">Transport</keyword>
<feature type="domain" description="NADH-quinone oxidoreductase subunit D" evidence="8">
    <location>
        <begin position="135"/>
        <end position="305"/>
    </location>
</feature>
<dbReference type="EMBL" id="JBHTGP010000006">
    <property type="protein sequence ID" value="MFD0685850.1"/>
    <property type="molecule type" value="Genomic_DNA"/>
</dbReference>
<dbReference type="PROSITE" id="PS00535">
    <property type="entry name" value="COMPLEX1_49K"/>
    <property type="match status" value="1"/>
</dbReference>
<keyword evidence="3 6" id="KW-0874">Quinone</keyword>
<evidence type="ECO:0000256" key="1">
    <source>
        <dbReference type="ARBA" id="ARBA00005769"/>
    </source>
</evidence>
<evidence type="ECO:0000256" key="7">
    <source>
        <dbReference type="RuleBase" id="RU003685"/>
    </source>
</evidence>
<accession>A0ABW2XJR0</accession>
<name>A0ABW2XJR0_9ACTN</name>
<evidence type="ECO:0000256" key="6">
    <source>
        <dbReference type="HAMAP-Rule" id="MF_01358"/>
    </source>
</evidence>
<dbReference type="PANTHER" id="PTHR11993">
    <property type="entry name" value="NADH-UBIQUINONE OXIDOREDUCTASE 49 KDA SUBUNIT"/>
    <property type="match status" value="1"/>
</dbReference>
<keyword evidence="6" id="KW-0472">Membrane</keyword>
<dbReference type="EC" id="7.1.1.-" evidence="6"/>
<evidence type="ECO:0000256" key="3">
    <source>
        <dbReference type="ARBA" id="ARBA00022719"/>
    </source>
</evidence>
<dbReference type="InterPro" id="IPR022885">
    <property type="entry name" value="NDH1_su_D/H"/>
</dbReference>
<comment type="function">
    <text evidence="6">NDH-1 shuttles electrons from NADH, via FMN and iron-sulfur (Fe-S) centers, to quinones in the respiratory chain. The immediate electron acceptor for the enzyme in this species is believed to be a menaquinone. Couples the redox reaction to proton translocation (for every two electrons transferred, four hydrogen ions are translocated across the cytoplasmic membrane), and thus conserves the redox energy in a proton gradient.</text>
</comment>
<dbReference type="InterPro" id="IPR014029">
    <property type="entry name" value="NADH_UbQ_OxRdtase_49kDa_CS"/>
</dbReference>
<keyword evidence="5 6" id="KW-0520">NAD</keyword>
<organism evidence="9 10">
    <name type="scientific">Actinomadura fibrosa</name>
    <dbReference type="NCBI Taxonomy" id="111802"/>
    <lineage>
        <taxon>Bacteria</taxon>
        <taxon>Bacillati</taxon>
        <taxon>Actinomycetota</taxon>
        <taxon>Actinomycetes</taxon>
        <taxon>Streptosporangiales</taxon>
        <taxon>Thermomonosporaceae</taxon>
        <taxon>Actinomadura</taxon>
    </lineage>
</organism>
<feature type="domain" description="NADH-quinone oxidoreductase subunit D" evidence="8">
    <location>
        <begin position="308"/>
        <end position="382"/>
    </location>
</feature>
<keyword evidence="10" id="KW-1185">Reference proteome</keyword>